<dbReference type="EMBL" id="JACASF010000001">
    <property type="protein sequence ID" value="KAF6500531.1"/>
    <property type="molecule type" value="Genomic_DNA"/>
</dbReference>
<feature type="region of interest" description="Disordered" evidence="7">
    <location>
        <begin position="962"/>
        <end position="1093"/>
    </location>
</feature>
<evidence type="ECO:0000313" key="10">
    <source>
        <dbReference type="Proteomes" id="UP000550707"/>
    </source>
</evidence>
<feature type="domain" description="Actin interacting protein 3-like C-terminal" evidence="8">
    <location>
        <begin position="188"/>
        <end position="270"/>
    </location>
</feature>
<feature type="compositionally biased region" description="Pro residues" evidence="7">
    <location>
        <begin position="312"/>
        <end position="328"/>
    </location>
</feature>
<feature type="region of interest" description="Disordered" evidence="7">
    <location>
        <begin position="292"/>
        <end position="331"/>
    </location>
</feature>
<feature type="region of interest" description="Disordered" evidence="7">
    <location>
        <begin position="1107"/>
        <end position="1340"/>
    </location>
</feature>
<feature type="region of interest" description="Disordered" evidence="7">
    <location>
        <begin position="858"/>
        <end position="878"/>
    </location>
</feature>
<dbReference type="Pfam" id="PF03915">
    <property type="entry name" value="AIP3"/>
    <property type="match status" value="1"/>
</dbReference>
<keyword evidence="3" id="KW-0597">Phosphoprotein</keyword>
<name>A0A7J8JVH4_MOLMO</name>
<feature type="compositionally biased region" description="Basic and acidic residues" evidence="7">
    <location>
        <begin position="1"/>
        <end position="11"/>
    </location>
</feature>
<dbReference type="InterPro" id="IPR022782">
    <property type="entry name" value="AIP3-like_C"/>
</dbReference>
<feature type="compositionally biased region" description="Low complexity" evidence="7">
    <location>
        <begin position="48"/>
        <end position="62"/>
    </location>
</feature>
<feature type="compositionally biased region" description="Polar residues" evidence="7">
    <location>
        <begin position="1137"/>
        <end position="1155"/>
    </location>
</feature>
<keyword evidence="10" id="KW-1185">Reference proteome</keyword>
<evidence type="ECO:0000256" key="4">
    <source>
        <dbReference type="ARBA" id="ARBA00023054"/>
    </source>
</evidence>
<keyword evidence="2" id="KW-0963">Cytoplasm</keyword>
<feature type="region of interest" description="Disordered" evidence="7">
    <location>
        <begin position="456"/>
        <end position="478"/>
    </location>
</feature>
<evidence type="ECO:0000256" key="5">
    <source>
        <dbReference type="ARBA" id="ARBA00023212"/>
    </source>
</evidence>
<dbReference type="InterPro" id="IPR051825">
    <property type="entry name" value="SRCIN1"/>
</dbReference>
<feature type="compositionally biased region" description="Polar residues" evidence="7">
    <location>
        <begin position="158"/>
        <end position="167"/>
    </location>
</feature>
<gene>
    <name evidence="9" type="ORF">HJG59_007263</name>
</gene>
<feature type="compositionally biased region" description="Low complexity" evidence="7">
    <location>
        <begin position="1204"/>
        <end position="1225"/>
    </location>
</feature>
<keyword evidence="5" id="KW-0206">Cytoskeleton</keyword>
<evidence type="ECO:0000256" key="6">
    <source>
        <dbReference type="SAM" id="Coils"/>
    </source>
</evidence>
<protein>
    <recommendedName>
        <fullName evidence="8">Actin interacting protein 3-like C-terminal domain-containing protein</fullName>
    </recommendedName>
</protein>
<comment type="caution">
    <text evidence="9">The sequence shown here is derived from an EMBL/GenBank/DDBJ whole genome shotgun (WGS) entry which is preliminary data.</text>
</comment>
<feature type="region of interest" description="Disordered" evidence="7">
    <location>
        <begin position="1"/>
        <end position="76"/>
    </location>
</feature>
<feature type="compositionally biased region" description="Polar residues" evidence="7">
    <location>
        <begin position="1232"/>
        <end position="1244"/>
    </location>
</feature>
<feature type="compositionally biased region" description="Basic and acidic residues" evidence="7">
    <location>
        <begin position="1112"/>
        <end position="1124"/>
    </location>
</feature>
<evidence type="ECO:0000256" key="3">
    <source>
        <dbReference type="ARBA" id="ARBA00022553"/>
    </source>
</evidence>
<reference evidence="9 10" key="1">
    <citation type="journal article" date="2020" name="Nature">
        <title>Six reference-quality genomes reveal evolution of bat adaptations.</title>
        <authorList>
            <person name="Jebb D."/>
            <person name="Huang Z."/>
            <person name="Pippel M."/>
            <person name="Hughes G.M."/>
            <person name="Lavrichenko K."/>
            <person name="Devanna P."/>
            <person name="Winkler S."/>
            <person name="Jermiin L.S."/>
            <person name="Skirmuntt E.C."/>
            <person name="Katzourakis A."/>
            <person name="Burkitt-Gray L."/>
            <person name="Ray D.A."/>
            <person name="Sullivan K.A.M."/>
            <person name="Roscito J.G."/>
            <person name="Kirilenko B.M."/>
            <person name="Davalos L.M."/>
            <person name="Corthals A.P."/>
            <person name="Power M.L."/>
            <person name="Jones G."/>
            <person name="Ransome R.D."/>
            <person name="Dechmann D.K.N."/>
            <person name="Locatelli A.G."/>
            <person name="Puechmaille S.J."/>
            <person name="Fedrigo O."/>
            <person name="Jarvis E.D."/>
            <person name="Hiller M."/>
            <person name="Vernes S.C."/>
            <person name="Myers E.W."/>
            <person name="Teeling E.C."/>
        </authorList>
    </citation>
    <scope>NUCLEOTIDE SEQUENCE [LARGE SCALE GENOMIC DNA]</scope>
    <source>
        <strain evidence="9">MMolMol1</strain>
        <tissue evidence="9">Muscle</tissue>
    </source>
</reference>
<organism evidence="9 10">
    <name type="scientific">Molossus molossus</name>
    <name type="common">Pallas' mastiff bat</name>
    <name type="synonym">Vespertilio molossus</name>
    <dbReference type="NCBI Taxonomy" id="27622"/>
    <lineage>
        <taxon>Eukaryota</taxon>
        <taxon>Metazoa</taxon>
        <taxon>Chordata</taxon>
        <taxon>Craniata</taxon>
        <taxon>Vertebrata</taxon>
        <taxon>Euteleostomi</taxon>
        <taxon>Mammalia</taxon>
        <taxon>Eutheria</taxon>
        <taxon>Laurasiatheria</taxon>
        <taxon>Chiroptera</taxon>
        <taxon>Yangochiroptera</taxon>
        <taxon>Molossidae</taxon>
        <taxon>Molossus</taxon>
    </lineage>
</organism>
<feature type="region of interest" description="Disordered" evidence="7">
    <location>
        <begin position="112"/>
        <end position="177"/>
    </location>
</feature>
<feature type="compositionally biased region" description="Basic and acidic residues" evidence="7">
    <location>
        <begin position="38"/>
        <end position="47"/>
    </location>
</feature>
<feature type="coiled-coil region" evidence="6">
    <location>
        <begin position="610"/>
        <end position="647"/>
    </location>
</feature>
<dbReference type="PANTHER" id="PTHR22741">
    <property type="entry name" value="P140CAP/SNIP-RELATED"/>
    <property type="match status" value="1"/>
</dbReference>
<evidence type="ECO:0000313" key="9">
    <source>
        <dbReference type="EMBL" id="KAF6500531.1"/>
    </source>
</evidence>
<evidence type="ECO:0000256" key="7">
    <source>
        <dbReference type="SAM" id="MobiDB-lite"/>
    </source>
</evidence>
<dbReference type="Proteomes" id="UP000550707">
    <property type="component" value="Unassembled WGS sequence"/>
</dbReference>
<feature type="compositionally biased region" description="Polar residues" evidence="7">
    <location>
        <begin position="1251"/>
        <end position="1266"/>
    </location>
</feature>
<feature type="compositionally biased region" description="Basic and acidic residues" evidence="7">
    <location>
        <begin position="1161"/>
        <end position="1173"/>
    </location>
</feature>
<dbReference type="GO" id="GO:0005737">
    <property type="term" value="C:cytoplasm"/>
    <property type="evidence" value="ECO:0007669"/>
    <property type="project" value="TreeGrafter"/>
</dbReference>
<keyword evidence="4 6" id="KW-0175">Coiled coil</keyword>
<dbReference type="FunFam" id="1.20.58.1540:FF:000001">
    <property type="entry name" value="SRC kinase signaling inhibitor 1"/>
    <property type="match status" value="1"/>
</dbReference>
<evidence type="ECO:0000256" key="2">
    <source>
        <dbReference type="ARBA" id="ARBA00022490"/>
    </source>
</evidence>
<sequence length="1340" mass="146044">MEENESQKCEPCRPYSADSRHTREQGKSNLHVTSLEDAECRRTKERLSNGSSRVSVSKASRSIPRRHTLGGPRSSKEILGMQTSEMDRKREAFLEHLKQKYPHHATAIMGHQERLRDQTRSPKLSHSPQPPSLGDPVEHLSETSGDSLEAMSEGETPSPFSRGSRTRASLPVVRSTNQTKERSLGVLYLQYGDETKQLRMPNEITSADTIRALFVSAFPQQLTMKMLESPSVAIYIKDESRNVYYELNDVRNIQDRSLLKVYNKDPAHAFNHTPKTMNGDMRMQREMIYARGEGPGASRPGSTAHPAHALPNSPPSTPVPHSMPPSPSRIPYGGTRPMVVPGNATIPRDRLSSLPVSRSISPSPSAILERRDVKPDEDLSGKNIAMYRNEGFYADPYLYHEGRMSIASSHGGHPLDVPDHIIAYHRTAIRSASAYCSPSVQAEMHMEQSLYRQKSRKYPDSHLPTLGSKTPPTSPHRVSDMRMVDLHTHHNAHGPPHTMQSDRASPSRQAFKKEPGTLVYIEKPRTTAGLSGIVDLGPPLVEKQMFAYSTATIPKDRETSEKMMKTASKNHTDSAGTPHVPGGKTLGALESTGPPSQPLPAGTSAVHLSLLDMRRSVAELRLQLQQMRQLQLQNQELLRAMMKKAELEISGKVTEMMKRLEDPVQRQRVLVEQERQKYLHEEEKIVKKLCELEDLVEDLKKDSASASRVVTLKDVEDGAFLLRQVGEAVASLKGEFPTLQNKMRAILRIEVEAVRFLKEEPHRLDSLLQRVRSMTDTLTMLRRHVTDGLLKGADAAQAAQYVAMEKATAAEVLRNQEEASHASGQPLHGAGVPRDVKSEVVPLTVHHAQSSPVLIQPSQLSSAPLSPAQHPTSPPAVTQEVASALPSSQAVQGPQTPVNGSTMHSLFAEEVHSVRARNRAASIEKAERKWEEKRQNLDYYNGKEFEKLLEEAQANIMKAIPNLEMPPAPGPQPKGDAPGDKLELSEDSPNSEQDSDKLGSKSPPPPPPPPRRSYLPGSGLTTTRSGDVVYTGRKEHTTTKVSSEDAGPSLQARATKCPPEAPAPAWTPSPPPVTTCSSKDEDEEEEGDKIMAELQAFQKCSFMDVNSNSHAEQSRADSHVKDTRPGATVPPKEKKASSGTPQTSRMPVPMSSKNRPGSLDKPGKQTKLQDPRQYRQANGSAKKAGGDYKPTFPSLPASKIPALSPSSGKSGSLPSSSGDSSNFPGPAAPKPSVTSNPLSPQTGRSASSASLIPSVSNGSLKFQSPAHTGKGHHLSFSLQTPNGRAAPPSCSSSPPSPASPTSLNQGAKSIRTIHTPSLTSYKAQNGSSSKATPSTAKETS</sequence>
<comment type="subcellular location">
    <subcellularLocation>
        <location evidence="1">Cytoplasm</location>
        <location evidence="1">Cytoskeleton</location>
    </subcellularLocation>
</comment>
<dbReference type="GO" id="GO:0005856">
    <property type="term" value="C:cytoskeleton"/>
    <property type="evidence" value="ECO:0007669"/>
    <property type="project" value="UniProtKB-SubCell"/>
</dbReference>
<dbReference type="PANTHER" id="PTHR22741:SF11">
    <property type="entry name" value="SICKLE TAIL PROTEIN HOMOLOG"/>
    <property type="match status" value="1"/>
</dbReference>
<evidence type="ECO:0000256" key="1">
    <source>
        <dbReference type="ARBA" id="ARBA00004245"/>
    </source>
</evidence>
<feature type="compositionally biased region" description="Pro residues" evidence="7">
    <location>
        <begin position="1059"/>
        <end position="1073"/>
    </location>
</feature>
<feature type="compositionally biased region" description="Polar residues" evidence="7">
    <location>
        <begin position="1301"/>
        <end position="1340"/>
    </location>
</feature>
<evidence type="ECO:0000259" key="8">
    <source>
        <dbReference type="Pfam" id="PF03915"/>
    </source>
</evidence>
<proteinExistence type="predicted"/>
<accession>A0A7J8JVH4</accession>
<dbReference type="Gene3D" id="1.20.58.1540">
    <property type="entry name" value="Actin interacting protein 3, C-terminal domain"/>
    <property type="match status" value="1"/>
</dbReference>
<feature type="compositionally biased region" description="Pro residues" evidence="7">
    <location>
        <begin position="1002"/>
        <end position="1011"/>
    </location>
</feature>
<feature type="compositionally biased region" description="Low complexity" evidence="7">
    <location>
        <begin position="858"/>
        <end position="869"/>
    </location>
</feature>